<dbReference type="PROSITE" id="PS00170">
    <property type="entry name" value="CSA_PPIASE_1"/>
    <property type="match status" value="1"/>
</dbReference>
<dbReference type="EC" id="5.2.1.8" evidence="6"/>
<dbReference type="PANTHER" id="PTHR45625">
    <property type="entry name" value="PEPTIDYL-PROLYL CIS-TRANS ISOMERASE-RELATED"/>
    <property type="match status" value="1"/>
</dbReference>
<keyword evidence="5 6" id="KW-0413">Isomerase</keyword>
<dbReference type="AlphaFoldDB" id="A0A3T1CZS1"/>
<sequence length="143" mass="15784">MKKGSITLENGQVVVMELFDQDAPGTVANFEKLANKGFYNGLTFHRVVRGFVAQGGCPDGTGRGGTDKIPCETENNPHKHVRGIISMAHFGTNTGSCQFFISYAEFDYLDGRHTVFGRVISGMEHVDALKRGDKMLEVKVWNE</sequence>
<dbReference type="InterPro" id="IPR044666">
    <property type="entry name" value="Cyclophilin_A-like"/>
</dbReference>
<gene>
    <name evidence="8" type="ORF">KCTCHS21_07660</name>
</gene>
<dbReference type="CDD" id="cd00317">
    <property type="entry name" value="cyclophilin"/>
    <property type="match status" value="1"/>
</dbReference>
<organism evidence="8 9">
    <name type="scientific">Cohnella abietis</name>
    <dbReference type="NCBI Taxonomy" id="2507935"/>
    <lineage>
        <taxon>Bacteria</taxon>
        <taxon>Bacillati</taxon>
        <taxon>Bacillota</taxon>
        <taxon>Bacilli</taxon>
        <taxon>Bacillales</taxon>
        <taxon>Paenibacillaceae</taxon>
        <taxon>Cohnella</taxon>
    </lineage>
</organism>
<keyword evidence="4 6" id="KW-0697">Rotamase</keyword>
<evidence type="ECO:0000256" key="1">
    <source>
        <dbReference type="ARBA" id="ARBA00000971"/>
    </source>
</evidence>
<evidence type="ECO:0000256" key="4">
    <source>
        <dbReference type="ARBA" id="ARBA00023110"/>
    </source>
</evidence>
<dbReference type="InterPro" id="IPR024936">
    <property type="entry name" value="Cyclophilin-type_PPIase"/>
</dbReference>
<evidence type="ECO:0000313" key="9">
    <source>
        <dbReference type="Proteomes" id="UP000289856"/>
    </source>
</evidence>
<comment type="catalytic activity">
    <reaction evidence="1 6">
        <text>[protein]-peptidylproline (omega=180) = [protein]-peptidylproline (omega=0)</text>
        <dbReference type="Rhea" id="RHEA:16237"/>
        <dbReference type="Rhea" id="RHEA-COMP:10747"/>
        <dbReference type="Rhea" id="RHEA-COMP:10748"/>
        <dbReference type="ChEBI" id="CHEBI:83833"/>
        <dbReference type="ChEBI" id="CHEBI:83834"/>
        <dbReference type="EC" id="5.2.1.8"/>
    </reaction>
</comment>
<comment type="similarity">
    <text evidence="3 6">Belongs to the cyclophilin-type PPIase family.</text>
</comment>
<evidence type="ECO:0000313" key="8">
    <source>
        <dbReference type="EMBL" id="BBI31367.1"/>
    </source>
</evidence>
<dbReference type="OrthoDB" id="9807797at2"/>
<dbReference type="PROSITE" id="PS50072">
    <property type="entry name" value="CSA_PPIASE_2"/>
    <property type="match status" value="1"/>
</dbReference>
<reference evidence="8 9" key="1">
    <citation type="submission" date="2019-01" db="EMBL/GenBank/DDBJ databases">
        <title>Complete genome sequence of Cohnella hallensis HS21 isolated from Korean fir (Abies koreana) rhizospheric soil.</title>
        <authorList>
            <person name="Jiang L."/>
            <person name="Kang S.W."/>
            <person name="Kim S."/>
            <person name="Jung J."/>
            <person name="Kim C.Y."/>
            <person name="Kim D.H."/>
            <person name="Kim S.W."/>
            <person name="Lee J."/>
        </authorList>
    </citation>
    <scope>NUCLEOTIDE SEQUENCE [LARGE SCALE GENOMIC DNA]</scope>
    <source>
        <strain evidence="8 9">HS21</strain>
    </source>
</reference>
<dbReference type="SUPFAM" id="SSF50891">
    <property type="entry name" value="Cyclophilin-like"/>
    <property type="match status" value="1"/>
</dbReference>
<evidence type="ECO:0000259" key="7">
    <source>
        <dbReference type="PROSITE" id="PS50072"/>
    </source>
</evidence>
<dbReference type="Pfam" id="PF00160">
    <property type="entry name" value="Pro_isomerase"/>
    <property type="match status" value="1"/>
</dbReference>
<dbReference type="InterPro" id="IPR029000">
    <property type="entry name" value="Cyclophilin-like_dom_sf"/>
</dbReference>
<evidence type="ECO:0000256" key="6">
    <source>
        <dbReference type="RuleBase" id="RU363019"/>
    </source>
</evidence>
<proteinExistence type="inferred from homology"/>
<accession>A0A3T1CZS1</accession>
<dbReference type="PIRSF" id="PIRSF001467">
    <property type="entry name" value="Peptidylpro_ismrse"/>
    <property type="match status" value="1"/>
</dbReference>
<evidence type="ECO:0000256" key="3">
    <source>
        <dbReference type="ARBA" id="ARBA00007365"/>
    </source>
</evidence>
<dbReference type="KEGG" id="cohn:KCTCHS21_07660"/>
<dbReference type="GO" id="GO:0003755">
    <property type="term" value="F:peptidyl-prolyl cis-trans isomerase activity"/>
    <property type="evidence" value="ECO:0007669"/>
    <property type="project" value="UniProtKB-UniRule"/>
</dbReference>
<dbReference type="Proteomes" id="UP000289856">
    <property type="component" value="Chromosome"/>
</dbReference>
<evidence type="ECO:0000256" key="2">
    <source>
        <dbReference type="ARBA" id="ARBA00002388"/>
    </source>
</evidence>
<dbReference type="InterPro" id="IPR002130">
    <property type="entry name" value="Cyclophilin-type_PPIase_dom"/>
</dbReference>
<feature type="domain" description="PPIase cyclophilin-type" evidence="7">
    <location>
        <begin position="14"/>
        <end position="131"/>
    </location>
</feature>
<dbReference type="Gene3D" id="2.40.100.10">
    <property type="entry name" value="Cyclophilin-like"/>
    <property type="match status" value="1"/>
</dbReference>
<evidence type="ECO:0000256" key="5">
    <source>
        <dbReference type="ARBA" id="ARBA00023235"/>
    </source>
</evidence>
<keyword evidence="9" id="KW-1185">Reference proteome</keyword>
<comment type="function">
    <text evidence="2 6">PPIases accelerate the folding of proteins. It catalyzes the cis-trans isomerization of proline imidic peptide bonds in oligopeptides.</text>
</comment>
<dbReference type="GO" id="GO:0006457">
    <property type="term" value="P:protein folding"/>
    <property type="evidence" value="ECO:0007669"/>
    <property type="project" value="InterPro"/>
</dbReference>
<dbReference type="EMBL" id="AP019400">
    <property type="protein sequence ID" value="BBI31367.1"/>
    <property type="molecule type" value="Genomic_DNA"/>
</dbReference>
<protein>
    <recommendedName>
        <fullName evidence="6">Peptidyl-prolyl cis-trans isomerase</fullName>
        <shortName evidence="6">PPIase</shortName>
        <ecNumber evidence="6">5.2.1.8</ecNumber>
    </recommendedName>
</protein>
<dbReference type="InterPro" id="IPR020892">
    <property type="entry name" value="Cyclophilin-type_PPIase_CS"/>
</dbReference>
<dbReference type="RefSeq" id="WP_130605210.1">
    <property type="nucleotide sequence ID" value="NZ_AP019400.1"/>
</dbReference>
<dbReference type="PRINTS" id="PR00153">
    <property type="entry name" value="CSAPPISMRASE"/>
</dbReference>
<name>A0A3T1CZS1_9BACL</name>
<dbReference type="PANTHER" id="PTHR45625:SF4">
    <property type="entry name" value="PEPTIDYLPROLYL ISOMERASE DOMAIN AND WD REPEAT-CONTAINING PROTEIN 1"/>
    <property type="match status" value="1"/>
</dbReference>